<dbReference type="SUPFAM" id="SSF55874">
    <property type="entry name" value="ATPase domain of HSP90 chaperone/DNA topoisomerase II/histidine kinase"/>
    <property type="match status" value="1"/>
</dbReference>
<reference evidence="5 6" key="1">
    <citation type="submission" date="2020-03" db="EMBL/GenBank/DDBJ databases">
        <title>Genomic Encyclopedia of Type Strains, Phase IV (KMG-IV): sequencing the most valuable type-strain genomes for metagenomic binning, comparative biology and taxonomic classification.</title>
        <authorList>
            <person name="Goeker M."/>
        </authorList>
    </citation>
    <scope>NUCLEOTIDE SEQUENCE [LARGE SCALE GENOMIC DNA]</scope>
    <source>
        <strain evidence="5 6">DSM 105096</strain>
    </source>
</reference>
<sequence>MQKGNISVQTENIFPIIKKFLYSDQEIFLRELVSNAVDATSKLKTLNRKGEFAGEIGEETIDIMIDKEAKTLTIRDRGIGMTKEEVEKYLNQVALSSAQDFVDKYQDDASIIGHFGLGFYSAFMVADKVEVQTLSWQENAEPVHWICKGDPSYEIGEGNRDFRGTDIILHMSEDCEQYLEDDEIEGLLNKYASFLAVPIRFGTKTETTYEESDVAVIEGEEKPEPKKIETEVDNIVNNTNPLWKKNPAELTDDDYKDFYRELYPMSQPPMFWIHLNIDYPFNLTGVLYFPKLAGGMELQRNKIQLYSNQVYVTDDVKEIVPEFLTLLHGVIDSPDIPLNVSRSYLQADTSVKKITGYITKKVAEKLNDLYKSDREDYESKWSDLGVFVKYGMISEDKFYDKAKKFVLLENTDGKKFTLKEYRERITENQTDKHGRMVGIYTADVEKQHTLVKGATDRGYDVLTLEHTIDAPFIQALEQKEDKVTFVRVDSATPDQLVQKDEAKENLLSEEETTTVNELFSGIVGDKGSVEVKPLDTTDAPVQIVRPEFMRRMKEMQMMQGMDASMFPDMYNVIVNANSPVVKESLLANADEGARAENATYLYQLALLSQQMLTGKALTDFVARSMKMMGS</sequence>
<dbReference type="EMBL" id="JAATJH010000003">
    <property type="protein sequence ID" value="NJC26723.1"/>
    <property type="molecule type" value="Genomic_DNA"/>
</dbReference>
<comment type="caution">
    <text evidence="5">The sequence shown here is derived from an EMBL/GenBank/DDBJ whole genome shotgun (WGS) entry which is preliminary data.</text>
</comment>
<dbReference type="SUPFAM" id="SSF54211">
    <property type="entry name" value="Ribosomal protein S5 domain 2-like"/>
    <property type="match status" value="1"/>
</dbReference>
<evidence type="ECO:0000256" key="3">
    <source>
        <dbReference type="ARBA" id="ARBA00022840"/>
    </source>
</evidence>
<dbReference type="InterPro" id="IPR037196">
    <property type="entry name" value="HSP90_C"/>
</dbReference>
<keyword evidence="6" id="KW-1185">Reference proteome</keyword>
<dbReference type="Gene3D" id="3.30.230.80">
    <property type="match status" value="1"/>
</dbReference>
<dbReference type="Pfam" id="PF13589">
    <property type="entry name" value="HATPase_c_3"/>
    <property type="match status" value="1"/>
</dbReference>
<dbReference type="Pfam" id="PF00183">
    <property type="entry name" value="HSP90"/>
    <property type="match status" value="1"/>
</dbReference>
<dbReference type="Gene3D" id="1.20.120.790">
    <property type="entry name" value="Heat shock protein 90, C-terminal domain"/>
    <property type="match status" value="1"/>
</dbReference>
<dbReference type="RefSeq" id="WP_168037488.1">
    <property type="nucleotide sequence ID" value="NZ_JAATJH010000003.1"/>
</dbReference>
<dbReference type="Proteomes" id="UP000770785">
    <property type="component" value="Unassembled WGS sequence"/>
</dbReference>
<evidence type="ECO:0000313" key="6">
    <source>
        <dbReference type="Proteomes" id="UP000770785"/>
    </source>
</evidence>
<evidence type="ECO:0000256" key="1">
    <source>
        <dbReference type="ARBA" id="ARBA00008239"/>
    </source>
</evidence>
<dbReference type="InterPro" id="IPR036890">
    <property type="entry name" value="HATPase_C_sf"/>
</dbReference>
<keyword evidence="2" id="KW-0547">Nucleotide-binding</keyword>
<dbReference type="PANTHER" id="PTHR11528">
    <property type="entry name" value="HEAT SHOCK PROTEIN 90 FAMILY MEMBER"/>
    <property type="match status" value="1"/>
</dbReference>
<protein>
    <submittedName>
        <fullName evidence="5">Molecular chaperone HtpG</fullName>
    </submittedName>
</protein>
<dbReference type="PIRSF" id="PIRSF002583">
    <property type="entry name" value="Hsp90"/>
    <property type="match status" value="1"/>
</dbReference>
<evidence type="ECO:0000256" key="4">
    <source>
        <dbReference type="ARBA" id="ARBA00023186"/>
    </source>
</evidence>
<accession>A0ABX0XBS2</accession>
<dbReference type="InterPro" id="IPR020575">
    <property type="entry name" value="Hsp90_N"/>
</dbReference>
<dbReference type="Gene3D" id="3.30.565.10">
    <property type="entry name" value="Histidine kinase-like ATPase, C-terminal domain"/>
    <property type="match status" value="1"/>
</dbReference>
<dbReference type="InterPro" id="IPR020568">
    <property type="entry name" value="Ribosomal_Su5_D2-typ_SF"/>
</dbReference>
<comment type="similarity">
    <text evidence="1">Belongs to the heat shock protein 90 family.</text>
</comment>
<keyword evidence="3" id="KW-0067">ATP-binding</keyword>
<evidence type="ECO:0000313" key="5">
    <source>
        <dbReference type="EMBL" id="NJC26723.1"/>
    </source>
</evidence>
<evidence type="ECO:0000256" key="2">
    <source>
        <dbReference type="ARBA" id="ARBA00022741"/>
    </source>
</evidence>
<name>A0ABX0XBS2_9BACT</name>
<dbReference type="CDD" id="cd16927">
    <property type="entry name" value="HATPase_Hsp90-like"/>
    <property type="match status" value="1"/>
</dbReference>
<dbReference type="Gene3D" id="3.40.50.11260">
    <property type="match status" value="1"/>
</dbReference>
<organism evidence="5 6">
    <name type="scientific">Neolewinella antarctica</name>
    <dbReference type="NCBI Taxonomy" id="442734"/>
    <lineage>
        <taxon>Bacteria</taxon>
        <taxon>Pseudomonadati</taxon>
        <taxon>Bacteroidota</taxon>
        <taxon>Saprospiria</taxon>
        <taxon>Saprospirales</taxon>
        <taxon>Lewinellaceae</taxon>
        <taxon>Neolewinella</taxon>
    </lineage>
</organism>
<gene>
    <name evidence="5" type="ORF">GGR27_002233</name>
</gene>
<proteinExistence type="inferred from homology"/>
<dbReference type="PRINTS" id="PR00775">
    <property type="entry name" value="HEATSHOCK90"/>
</dbReference>
<dbReference type="NCBIfam" id="NF003555">
    <property type="entry name" value="PRK05218.1"/>
    <property type="match status" value="1"/>
</dbReference>
<keyword evidence="4" id="KW-0143">Chaperone</keyword>
<dbReference type="InterPro" id="IPR001404">
    <property type="entry name" value="Hsp90_fam"/>
</dbReference>